<name>A0A0F9MTQ8_9ZZZZ</name>
<reference evidence="1" key="1">
    <citation type="journal article" date="2015" name="Nature">
        <title>Complex archaea that bridge the gap between prokaryotes and eukaryotes.</title>
        <authorList>
            <person name="Spang A."/>
            <person name="Saw J.H."/>
            <person name="Jorgensen S.L."/>
            <person name="Zaremba-Niedzwiedzka K."/>
            <person name="Martijn J."/>
            <person name="Lind A.E."/>
            <person name="van Eijk R."/>
            <person name="Schleper C."/>
            <person name="Guy L."/>
            <person name="Ettema T.J."/>
        </authorList>
    </citation>
    <scope>NUCLEOTIDE SEQUENCE</scope>
</reference>
<proteinExistence type="predicted"/>
<sequence>MSCKGAKYIIKEIIINSDTGLQGPQGIPGIQGPPGTIPNTYPADQVTVTNSGYNFAQEIFDFLLYVNPVISGFSGGPTQYELGRLLTSLSFTWSLNKDVISQTLVGPAEMTPVVLTAGQRAVTVILANLSADSTFTLTVDDGQNQVQSNFNISFVNRNYFGDAIIPGAIDDTFVKSLQSILKANRSHNYTIDAVGLQYNWYCHPSRYGTPTFYANGFEGGWSLITTLVGFTNDFGYSEDYSIWRSDNPDIGPGVNAQVS</sequence>
<protein>
    <submittedName>
        <fullName evidence="1">Uncharacterized protein</fullName>
    </submittedName>
</protein>
<organism evidence="1">
    <name type="scientific">marine sediment metagenome</name>
    <dbReference type="NCBI Taxonomy" id="412755"/>
    <lineage>
        <taxon>unclassified sequences</taxon>
        <taxon>metagenomes</taxon>
        <taxon>ecological metagenomes</taxon>
    </lineage>
</organism>
<accession>A0A0F9MTQ8</accession>
<dbReference type="EMBL" id="LAZR01005111">
    <property type="protein sequence ID" value="KKN02757.1"/>
    <property type="molecule type" value="Genomic_DNA"/>
</dbReference>
<gene>
    <name evidence="1" type="ORF">LCGC14_1114520</name>
</gene>
<dbReference type="AlphaFoldDB" id="A0A0F9MTQ8"/>
<evidence type="ECO:0000313" key="1">
    <source>
        <dbReference type="EMBL" id="KKN02757.1"/>
    </source>
</evidence>
<comment type="caution">
    <text evidence="1">The sequence shown here is derived from an EMBL/GenBank/DDBJ whole genome shotgun (WGS) entry which is preliminary data.</text>
</comment>